<proteinExistence type="evidence at transcript level"/>
<dbReference type="InterPro" id="IPR011701">
    <property type="entry name" value="MFS"/>
</dbReference>
<dbReference type="GO" id="GO:0016020">
    <property type="term" value="C:membrane"/>
    <property type="evidence" value="ECO:0007669"/>
    <property type="project" value="UniProtKB-SubCell"/>
</dbReference>
<sequence>MVTTRRFSLEPSDKFKGKTIGYRHLQCLLISLGFSLLFAMRVNLSVAIVAMMDNKGSNPDFPQYNWSQQTKSHILSSFFCGYILVQIPAGGWARRFGGRLFLLLSVTVSSIFALITPLSVSWGGWALICALRFCQGLCQGVTLPTIATLMSKWAPIEERSALQTYCYSGAQLGIVAMLATSGVLCSSSWGWPSTFYLPGLLGLMWTGLWLVFGASTPRDCKHISAAERDMIEESLGHNQKNAEFTKTRAVPWKDIFTSKQFLVLIFNHCTNNWCFWTLLTQMPSYINSVLGKDIKSNALLSALPYITMLALSMACCPIVSWLEKSKLLNATVSRKIFNTISQWIPVVTLISLGYLRPDQGDLAIILLTVTVAINTLGHFGYAVNHLDLAPNFAGTLMGIVNCSSNVMGIIAPLVVGYIVTDTTNIYQWRIIFTIAGCMSFSGNFMFLIFGTAKQQPWNDPPRTVHEAEPLKSLSSDAEKGQEDRGELGKGDVILLE</sequence>
<evidence type="ECO:0000256" key="14">
    <source>
        <dbReference type="SAM" id="Phobius"/>
    </source>
</evidence>
<feature type="transmembrane region" description="Helical" evidence="14">
    <location>
        <begin position="100"/>
        <end position="119"/>
    </location>
</feature>
<dbReference type="AlphaFoldDB" id="W8BVR9"/>
<dbReference type="CDD" id="cd17318">
    <property type="entry name" value="MFS_SLC17"/>
    <property type="match status" value="1"/>
</dbReference>
<evidence type="ECO:0000313" key="16">
    <source>
        <dbReference type="EMBL" id="JAC01024.1"/>
    </source>
</evidence>
<evidence type="ECO:0000256" key="6">
    <source>
        <dbReference type="ARBA" id="ARBA00022989"/>
    </source>
</evidence>
<keyword evidence="4 14" id="KW-0812">Transmembrane</keyword>
<dbReference type="Pfam" id="PF07690">
    <property type="entry name" value="MFS_1"/>
    <property type="match status" value="1"/>
</dbReference>
<evidence type="ECO:0000256" key="8">
    <source>
        <dbReference type="ARBA" id="ARBA00023065"/>
    </source>
</evidence>
<keyword evidence="10" id="KW-0739">Sodium transport</keyword>
<dbReference type="OrthoDB" id="2985014at2759"/>
<dbReference type="SUPFAM" id="SSF103473">
    <property type="entry name" value="MFS general substrate transporter"/>
    <property type="match status" value="1"/>
</dbReference>
<evidence type="ECO:0000256" key="5">
    <source>
        <dbReference type="ARBA" id="ARBA00022847"/>
    </source>
</evidence>
<gene>
    <name evidence="16" type="primary">PICO</name>
</gene>
<organism evidence="16">
    <name type="scientific">Ceratitis capitata</name>
    <name type="common">Mediterranean fruit fly</name>
    <name type="synonym">Tephritis capitata</name>
    <dbReference type="NCBI Taxonomy" id="7213"/>
    <lineage>
        <taxon>Eukaryota</taxon>
        <taxon>Metazoa</taxon>
        <taxon>Ecdysozoa</taxon>
        <taxon>Arthropoda</taxon>
        <taxon>Hexapoda</taxon>
        <taxon>Insecta</taxon>
        <taxon>Pterygota</taxon>
        <taxon>Neoptera</taxon>
        <taxon>Endopterygota</taxon>
        <taxon>Diptera</taxon>
        <taxon>Brachycera</taxon>
        <taxon>Muscomorpha</taxon>
        <taxon>Tephritoidea</taxon>
        <taxon>Tephritidae</taxon>
        <taxon>Ceratitis</taxon>
        <taxon>Ceratitis</taxon>
    </lineage>
</organism>
<reference evidence="16" key="1">
    <citation type="submission" date="2013-07" db="EMBL/GenBank/DDBJ databases">
        <authorList>
            <person name="Geib S."/>
        </authorList>
    </citation>
    <scope>NUCLEOTIDE SEQUENCE</scope>
</reference>
<dbReference type="Gene3D" id="1.20.1250.20">
    <property type="entry name" value="MFS general substrate transporter like domains"/>
    <property type="match status" value="2"/>
</dbReference>
<feature type="transmembrane region" description="Helical" evidence="14">
    <location>
        <begin position="362"/>
        <end position="383"/>
    </location>
</feature>
<evidence type="ECO:0000259" key="15">
    <source>
        <dbReference type="PROSITE" id="PS50850"/>
    </source>
</evidence>
<feature type="transmembrane region" description="Helical" evidence="14">
    <location>
        <begin position="299"/>
        <end position="323"/>
    </location>
</feature>
<feature type="transmembrane region" description="Helical" evidence="14">
    <location>
        <begin position="195"/>
        <end position="214"/>
    </location>
</feature>
<dbReference type="GO" id="GO:0006820">
    <property type="term" value="P:monoatomic anion transport"/>
    <property type="evidence" value="ECO:0007669"/>
    <property type="project" value="TreeGrafter"/>
</dbReference>
<dbReference type="FunFam" id="1.20.1250.20:FF:000144">
    <property type="entry name" value="Picot, isoform B"/>
    <property type="match status" value="1"/>
</dbReference>
<comment type="function">
    <text evidence="11">May be an inorganic phosphate cotransporter.</text>
</comment>
<dbReference type="PANTHER" id="PTHR11662:SF280">
    <property type="entry name" value="FI21844P1-RELATED"/>
    <property type="match status" value="1"/>
</dbReference>
<keyword evidence="7" id="KW-0915">Sodium</keyword>
<keyword evidence="9 14" id="KW-0472">Membrane</keyword>
<accession>W8BVR9</accession>
<feature type="transmembrane region" description="Helical" evidence="14">
    <location>
        <begin position="72"/>
        <end position="93"/>
    </location>
</feature>
<dbReference type="InterPro" id="IPR036259">
    <property type="entry name" value="MFS_trans_sf"/>
</dbReference>
<protein>
    <recommendedName>
        <fullName evidence="12">Putative inorganic phosphate cotransporter</fullName>
    </recommendedName>
</protein>
<feature type="compositionally biased region" description="Basic and acidic residues" evidence="13">
    <location>
        <begin position="476"/>
        <end position="489"/>
    </location>
</feature>
<dbReference type="InterPro" id="IPR050382">
    <property type="entry name" value="MFS_Na/Anion_cotransporter"/>
</dbReference>
<evidence type="ECO:0000256" key="10">
    <source>
        <dbReference type="ARBA" id="ARBA00023201"/>
    </source>
</evidence>
<evidence type="ECO:0000256" key="9">
    <source>
        <dbReference type="ARBA" id="ARBA00023136"/>
    </source>
</evidence>
<dbReference type="GO" id="GO:0015293">
    <property type="term" value="F:symporter activity"/>
    <property type="evidence" value="ECO:0007669"/>
    <property type="project" value="UniProtKB-KW"/>
</dbReference>
<comment type="subcellular location">
    <subcellularLocation>
        <location evidence="1">Membrane</location>
        <topology evidence="1">Multi-pass membrane protein</topology>
    </subcellularLocation>
</comment>
<dbReference type="InterPro" id="IPR020846">
    <property type="entry name" value="MFS_dom"/>
</dbReference>
<keyword evidence="6 14" id="KW-1133">Transmembrane helix</keyword>
<dbReference type="FunFam" id="1.20.1250.20:FF:000003">
    <property type="entry name" value="Solute carrier family 17 member 3"/>
    <property type="match status" value="1"/>
</dbReference>
<feature type="transmembrane region" description="Helical" evidence="14">
    <location>
        <begin position="335"/>
        <end position="356"/>
    </location>
</feature>
<evidence type="ECO:0000256" key="4">
    <source>
        <dbReference type="ARBA" id="ARBA00022692"/>
    </source>
</evidence>
<reference evidence="16" key="2">
    <citation type="journal article" date="2014" name="BMC Genomics">
        <title>A genomic perspective to assessing quality of mass-reared SIT flies used in Mediterranean fruit fly (Ceratitis capitata) eradication in California.</title>
        <authorList>
            <person name="Calla B."/>
            <person name="Hall B."/>
            <person name="Hou S."/>
            <person name="Geib S.M."/>
        </authorList>
    </citation>
    <scope>NUCLEOTIDE SEQUENCE</scope>
</reference>
<evidence type="ECO:0000256" key="2">
    <source>
        <dbReference type="ARBA" id="ARBA00008586"/>
    </source>
</evidence>
<feature type="domain" description="Major facilitator superfamily (MFS) profile" evidence="15">
    <location>
        <begin position="19"/>
        <end position="454"/>
    </location>
</feature>
<comment type="similarity">
    <text evidence="2">Belongs to the major facilitator superfamily. Sodium/anion cotransporter family.</text>
</comment>
<evidence type="ECO:0000256" key="12">
    <source>
        <dbReference type="ARBA" id="ARBA00068450"/>
    </source>
</evidence>
<feature type="transmembrane region" description="Helical" evidence="14">
    <location>
        <begin position="395"/>
        <end position="419"/>
    </location>
</feature>
<name>W8BVR9_CERCA</name>
<keyword evidence="5" id="KW-0769">Symport</keyword>
<evidence type="ECO:0000256" key="7">
    <source>
        <dbReference type="ARBA" id="ARBA00023053"/>
    </source>
</evidence>
<evidence type="ECO:0000256" key="13">
    <source>
        <dbReference type="SAM" id="MobiDB-lite"/>
    </source>
</evidence>
<dbReference type="PANTHER" id="PTHR11662">
    <property type="entry name" value="SOLUTE CARRIER FAMILY 17"/>
    <property type="match status" value="1"/>
</dbReference>
<dbReference type="PROSITE" id="PS50850">
    <property type="entry name" value="MFS"/>
    <property type="match status" value="1"/>
</dbReference>
<evidence type="ECO:0000256" key="3">
    <source>
        <dbReference type="ARBA" id="ARBA00022448"/>
    </source>
</evidence>
<dbReference type="GO" id="GO:0006814">
    <property type="term" value="P:sodium ion transport"/>
    <property type="evidence" value="ECO:0007669"/>
    <property type="project" value="UniProtKB-KW"/>
</dbReference>
<evidence type="ECO:0000256" key="1">
    <source>
        <dbReference type="ARBA" id="ARBA00004141"/>
    </source>
</evidence>
<dbReference type="EMBL" id="GAMC01005532">
    <property type="protein sequence ID" value="JAC01024.1"/>
    <property type="molecule type" value="mRNA"/>
</dbReference>
<keyword evidence="3" id="KW-0813">Transport</keyword>
<evidence type="ECO:0000256" key="11">
    <source>
        <dbReference type="ARBA" id="ARBA00054632"/>
    </source>
</evidence>
<feature type="transmembrane region" description="Helical" evidence="14">
    <location>
        <begin position="425"/>
        <end position="449"/>
    </location>
</feature>
<keyword evidence="8" id="KW-0406">Ion transport</keyword>
<feature type="transmembrane region" description="Helical" evidence="14">
    <location>
        <begin position="28"/>
        <end position="52"/>
    </location>
</feature>
<feature type="region of interest" description="Disordered" evidence="13">
    <location>
        <begin position="458"/>
        <end position="496"/>
    </location>
</feature>